<feature type="transmembrane region" description="Helical" evidence="4">
    <location>
        <begin position="373"/>
        <end position="396"/>
    </location>
</feature>
<evidence type="ECO:0000259" key="5">
    <source>
        <dbReference type="PROSITE" id="PS50850"/>
    </source>
</evidence>
<dbReference type="InterPro" id="IPR020846">
    <property type="entry name" value="MFS_dom"/>
</dbReference>
<feature type="compositionally biased region" description="Low complexity" evidence="3">
    <location>
        <begin position="12"/>
        <end position="21"/>
    </location>
</feature>
<name>A0A5N5QS08_9AGAM</name>
<dbReference type="OrthoDB" id="6509908at2759"/>
<feature type="transmembrane region" description="Helical" evidence="4">
    <location>
        <begin position="347"/>
        <end position="367"/>
    </location>
</feature>
<dbReference type="EMBL" id="SSOP01000027">
    <property type="protein sequence ID" value="KAB5593956.1"/>
    <property type="molecule type" value="Genomic_DNA"/>
</dbReference>
<sequence length="469" mass="49978">MTSLVPPPRPSSAPRSVVESAISTAADDAEERTIRSTDDYTRQSKLVENFGNEPKIPASDTLPRASIEDIAKVESKGVYGATGDDDFPEGGLRAWFGFVNTWGVFQAYYQESILSDVAPSKIAWIGSVQYALVFLPGLLTGRLFDLGYYRAPQLMAAALLIVGTFLAAECKEYWQFLLCQGIAIGLASGFLFGPTIAVVSHWFRARRGLALGVLASGSSIGGTVLPITVRKLIPIIGFKWAMRVTGFILLFVLSIATLTLRRRLPPKKVSGGLLNLKSFLYIPYTLYVLASVVSFLGLYTVLTYLEVYGKEIGISEDFAIYLIPIANAASLIGRVGSGAVSDRIGPLNTLIPSTLIAGVCTYAWPFARDQGSLIGVACIYGTACGVFVGMLATPVAKMGGMEDVGRRTGMLMTVAAIGAVAGPPISGAIRSSTGTFVDVGYYAGSMIIVCVIIMIGVKYVALGKFTGKF</sequence>
<comment type="caution">
    <text evidence="6">The sequence shown here is derived from an EMBL/GenBank/DDBJ whole genome shotgun (WGS) entry which is preliminary data.</text>
</comment>
<feature type="transmembrane region" description="Helical" evidence="4">
    <location>
        <begin position="209"/>
        <end position="228"/>
    </location>
</feature>
<dbReference type="InterPro" id="IPR036259">
    <property type="entry name" value="MFS_trans_sf"/>
</dbReference>
<gene>
    <name evidence="6" type="ORF">CTheo_2557</name>
</gene>
<keyword evidence="4" id="KW-0472">Membrane</keyword>
<reference evidence="6 7" key="1">
    <citation type="journal article" date="2019" name="Fungal Biol. Biotechnol.">
        <title>Draft genome sequence of fastidious pathogen Ceratobasidium theobromae, which causes vascular-streak dieback in Theobroma cacao.</title>
        <authorList>
            <person name="Ali S.S."/>
            <person name="Asman A."/>
            <person name="Shao J."/>
            <person name="Firmansyah A.P."/>
            <person name="Susilo A.W."/>
            <person name="Rosmana A."/>
            <person name="McMahon P."/>
            <person name="Junaid M."/>
            <person name="Guest D."/>
            <person name="Kheng T.Y."/>
            <person name="Meinhardt L.W."/>
            <person name="Bailey B.A."/>
        </authorList>
    </citation>
    <scope>NUCLEOTIDE SEQUENCE [LARGE SCALE GENOMIC DNA]</scope>
    <source>
        <strain evidence="6 7">CT2</strain>
    </source>
</reference>
<feature type="transmembrane region" description="Helical" evidence="4">
    <location>
        <begin position="122"/>
        <end position="139"/>
    </location>
</feature>
<feature type="transmembrane region" description="Helical" evidence="4">
    <location>
        <begin position="151"/>
        <end position="168"/>
    </location>
</feature>
<comment type="subcellular location">
    <subcellularLocation>
        <location evidence="1">Membrane</location>
        <topology evidence="1">Multi-pass membrane protein</topology>
    </subcellularLocation>
</comment>
<dbReference type="Gene3D" id="1.20.1250.20">
    <property type="entry name" value="MFS general substrate transporter like domains"/>
    <property type="match status" value="2"/>
</dbReference>
<organism evidence="6 7">
    <name type="scientific">Ceratobasidium theobromae</name>
    <dbReference type="NCBI Taxonomy" id="1582974"/>
    <lineage>
        <taxon>Eukaryota</taxon>
        <taxon>Fungi</taxon>
        <taxon>Dikarya</taxon>
        <taxon>Basidiomycota</taxon>
        <taxon>Agaricomycotina</taxon>
        <taxon>Agaricomycetes</taxon>
        <taxon>Cantharellales</taxon>
        <taxon>Ceratobasidiaceae</taxon>
        <taxon>Ceratobasidium</taxon>
    </lineage>
</organism>
<feature type="transmembrane region" description="Helical" evidence="4">
    <location>
        <begin position="174"/>
        <end position="197"/>
    </location>
</feature>
<dbReference type="GO" id="GO:0022857">
    <property type="term" value="F:transmembrane transporter activity"/>
    <property type="evidence" value="ECO:0007669"/>
    <property type="project" value="InterPro"/>
</dbReference>
<dbReference type="AlphaFoldDB" id="A0A5N5QS08"/>
<proteinExistence type="inferred from homology"/>
<keyword evidence="7" id="KW-1185">Reference proteome</keyword>
<dbReference type="PANTHER" id="PTHR11360">
    <property type="entry name" value="MONOCARBOXYLATE TRANSPORTER"/>
    <property type="match status" value="1"/>
</dbReference>
<dbReference type="InterPro" id="IPR011701">
    <property type="entry name" value="MFS"/>
</dbReference>
<feature type="transmembrane region" description="Helical" evidence="4">
    <location>
        <begin position="240"/>
        <end position="260"/>
    </location>
</feature>
<accession>A0A5N5QS08</accession>
<evidence type="ECO:0000256" key="4">
    <source>
        <dbReference type="SAM" id="Phobius"/>
    </source>
</evidence>
<dbReference type="PANTHER" id="PTHR11360:SF234">
    <property type="entry name" value="MFS-TYPE TRANSPORTER DBAD-RELATED"/>
    <property type="match status" value="1"/>
</dbReference>
<feature type="transmembrane region" description="Helical" evidence="4">
    <location>
        <begin position="318"/>
        <end position="335"/>
    </location>
</feature>
<feature type="region of interest" description="Disordered" evidence="3">
    <location>
        <begin position="1"/>
        <end position="35"/>
    </location>
</feature>
<evidence type="ECO:0000313" key="6">
    <source>
        <dbReference type="EMBL" id="KAB5593956.1"/>
    </source>
</evidence>
<feature type="compositionally biased region" description="Pro residues" evidence="3">
    <location>
        <begin position="1"/>
        <end position="11"/>
    </location>
</feature>
<dbReference type="SUPFAM" id="SSF103473">
    <property type="entry name" value="MFS general substrate transporter"/>
    <property type="match status" value="1"/>
</dbReference>
<keyword evidence="4" id="KW-1133">Transmembrane helix</keyword>
<evidence type="ECO:0000313" key="7">
    <source>
        <dbReference type="Proteomes" id="UP000383932"/>
    </source>
</evidence>
<feature type="domain" description="Major facilitator superfamily (MFS) profile" evidence="5">
    <location>
        <begin position="61"/>
        <end position="468"/>
    </location>
</feature>
<evidence type="ECO:0000256" key="2">
    <source>
        <dbReference type="ARBA" id="ARBA00006727"/>
    </source>
</evidence>
<evidence type="ECO:0000256" key="1">
    <source>
        <dbReference type="ARBA" id="ARBA00004141"/>
    </source>
</evidence>
<dbReference type="Pfam" id="PF07690">
    <property type="entry name" value="MFS_1"/>
    <property type="match status" value="1"/>
</dbReference>
<evidence type="ECO:0000256" key="3">
    <source>
        <dbReference type="SAM" id="MobiDB-lite"/>
    </source>
</evidence>
<feature type="transmembrane region" description="Helical" evidence="4">
    <location>
        <begin position="408"/>
        <end position="429"/>
    </location>
</feature>
<keyword evidence="4" id="KW-0812">Transmembrane</keyword>
<feature type="transmembrane region" description="Helical" evidence="4">
    <location>
        <begin position="441"/>
        <end position="461"/>
    </location>
</feature>
<dbReference type="GO" id="GO:0016020">
    <property type="term" value="C:membrane"/>
    <property type="evidence" value="ECO:0007669"/>
    <property type="project" value="UniProtKB-SubCell"/>
</dbReference>
<dbReference type="InterPro" id="IPR050327">
    <property type="entry name" value="Proton-linked_MCT"/>
</dbReference>
<feature type="transmembrane region" description="Helical" evidence="4">
    <location>
        <begin position="281"/>
        <end position="302"/>
    </location>
</feature>
<dbReference type="Proteomes" id="UP000383932">
    <property type="component" value="Unassembled WGS sequence"/>
</dbReference>
<dbReference type="PROSITE" id="PS50850">
    <property type="entry name" value="MFS"/>
    <property type="match status" value="1"/>
</dbReference>
<protein>
    <submittedName>
        <fullName evidence="6">Transport protein</fullName>
    </submittedName>
</protein>
<comment type="similarity">
    <text evidence="2">Belongs to the major facilitator superfamily. Monocarboxylate porter (TC 2.A.1.13) family.</text>
</comment>